<dbReference type="EMBL" id="BMYQ01000006">
    <property type="protein sequence ID" value="GGW33243.1"/>
    <property type="molecule type" value="Genomic_DNA"/>
</dbReference>
<dbReference type="RefSeq" id="WP_189633929.1">
    <property type="nucleotide sequence ID" value="NZ_BMYQ01000006.1"/>
</dbReference>
<reference evidence="8" key="1">
    <citation type="journal article" date="2014" name="Int. J. Syst. Evol. Microbiol.">
        <title>Complete genome sequence of Corynebacterium casei LMG S-19264T (=DSM 44701T), isolated from a smear-ripened cheese.</title>
        <authorList>
            <consortium name="US DOE Joint Genome Institute (JGI-PGF)"/>
            <person name="Walter F."/>
            <person name="Albersmeier A."/>
            <person name="Kalinowski J."/>
            <person name="Ruckert C."/>
        </authorList>
    </citation>
    <scope>NUCLEOTIDE SEQUENCE</scope>
    <source>
        <strain evidence="8">KCTC 23714</strain>
    </source>
</reference>
<dbReference type="GO" id="GO:0016020">
    <property type="term" value="C:membrane"/>
    <property type="evidence" value="ECO:0007669"/>
    <property type="project" value="InterPro"/>
</dbReference>
<dbReference type="AlphaFoldDB" id="A0A918IV23"/>
<dbReference type="GO" id="GO:0016051">
    <property type="term" value="P:carbohydrate biosynthetic process"/>
    <property type="evidence" value="ECO:0007669"/>
    <property type="project" value="InterPro"/>
</dbReference>
<keyword evidence="2" id="KW-0808">Transferase</keyword>
<keyword evidence="7" id="KW-0325">Glycoprotein</keyword>
<keyword evidence="5" id="KW-0333">Golgi apparatus</keyword>
<accession>A0A918IV23</accession>
<keyword evidence="9" id="KW-1185">Reference proteome</keyword>
<keyword evidence="4" id="KW-1133">Transmembrane helix</keyword>
<dbReference type="Pfam" id="PF03567">
    <property type="entry name" value="Sulfotransfer_2"/>
    <property type="match status" value="1"/>
</dbReference>
<gene>
    <name evidence="8" type="ORF">GCM10011452_22170</name>
</gene>
<evidence type="ECO:0000256" key="6">
    <source>
        <dbReference type="ARBA" id="ARBA00023136"/>
    </source>
</evidence>
<evidence type="ECO:0000256" key="4">
    <source>
        <dbReference type="ARBA" id="ARBA00022989"/>
    </source>
</evidence>
<evidence type="ECO:0000256" key="2">
    <source>
        <dbReference type="ARBA" id="ARBA00022679"/>
    </source>
</evidence>
<protein>
    <recommendedName>
        <fullName evidence="10">Sulfotransferase family protein</fullName>
    </recommendedName>
</protein>
<dbReference type="PANTHER" id="PTHR12137">
    <property type="entry name" value="CARBOHYDRATE SULFOTRANSFERASE"/>
    <property type="match status" value="1"/>
</dbReference>
<dbReference type="Proteomes" id="UP000628984">
    <property type="component" value="Unassembled WGS sequence"/>
</dbReference>
<proteinExistence type="predicted"/>
<evidence type="ECO:0000256" key="3">
    <source>
        <dbReference type="ARBA" id="ARBA00022692"/>
    </source>
</evidence>
<dbReference type="PANTHER" id="PTHR12137:SF54">
    <property type="entry name" value="CARBOHYDRATE SULFOTRANSFERASE"/>
    <property type="match status" value="1"/>
</dbReference>
<dbReference type="InterPro" id="IPR005331">
    <property type="entry name" value="Sulfotransferase"/>
</dbReference>
<organism evidence="8 9">
    <name type="scientific">Gemmobacter lanyuensis</name>
    <dbReference type="NCBI Taxonomy" id="1054497"/>
    <lineage>
        <taxon>Bacteria</taxon>
        <taxon>Pseudomonadati</taxon>
        <taxon>Pseudomonadota</taxon>
        <taxon>Alphaproteobacteria</taxon>
        <taxon>Rhodobacterales</taxon>
        <taxon>Paracoccaceae</taxon>
        <taxon>Gemmobacter</taxon>
    </lineage>
</organism>
<evidence type="ECO:0000256" key="1">
    <source>
        <dbReference type="ARBA" id="ARBA00004323"/>
    </source>
</evidence>
<evidence type="ECO:0000313" key="8">
    <source>
        <dbReference type="EMBL" id="GGW33243.1"/>
    </source>
</evidence>
<evidence type="ECO:0000256" key="5">
    <source>
        <dbReference type="ARBA" id="ARBA00023034"/>
    </source>
</evidence>
<sequence>MLRPNRHFSPFKLFLHRESRTAVMLNPKVLTTFTRDLLAEGYRLHLGRTDPSEGRWPMLNVARRFPLAPLRDYLDFVLHPDRYTTHAFVRNPYGRLASAWKNKFFDGHHRSPQHLDSAYARSIRKYRLAPLRAFARAQGLEGGAPNTLVPFDTFLRWVASVPEGRRDHHWEPQTQVLMTDRLSYAAVWRIEDQLQDGFLAITRPLGFPEDWVIDKLARPRNTSKTQARAYDDQTAALALPLCGGDLQAFGYAADSWTAY</sequence>
<reference evidence="8" key="2">
    <citation type="submission" date="2020-09" db="EMBL/GenBank/DDBJ databases">
        <authorList>
            <person name="Sun Q."/>
            <person name="Kim S."/>
        </authorList>
    </citation>
    <scope>NUCLEOTIDE SEQUENCE</scope>
    <source>
        <strain evidence="8">KCTC 23714</strain>
    </source>
</reference>
<evidence type="ECO:0000313" key="9">
    <source>
        <dbReference type="Proteomes" id="UP000628984"/>
    </source>
</evidence>
<evidence type="ECO:0008006" key="10">
    <source>
        <dbReference type="Google" id="ProtNLM"/>
    </source>
</evidence>
<dbReference type="InterPro" id="IPR018011">
    <property type="entry name" value="Carb_sulfotrans_8-10"/>
</dbReference>
<name>A0A918IV23_9RHOB</name>
<dbReference type="GO" id="GO:0008146">
    <property type="term" value="F:sulfotransferase activity"/>
    <property type="evidence" value="ECO:0007669"/>
    <property type="project" value="InterPro"/>
</dbReference>
<evidence type="ECO:0000256" key="7">
    <source>
        <dbReference type="ARBA" id="ARBA00023180"/>
    </source>
</evidence>
<keyword evidence="6" id="KW-0472">Membrane</keyword>
<comment type="subcellular location">
    <subcellularLocation>
        <location evidence="1">Golgi apparatus membrane</location>
        <topology evidence="1">Single-pass type II membrane protein</topology>
    </subcellularLocation>
</comment>
<comment type="caution">
    <text evidence="8">The sequence shown here is derived from an EMBL/GenBank/DDBJ whole genome shotgun (WGS) entry which is preliminary data.</text>
</comment>
<keyword evidence="3" id="KW-0812">Transmembrane</keyword>